<feature type="compositionally biased region" description="Acidic residues" evidence="8">
    <location>
        <begin position="31"/>
        <end position="62"/>
    </location>
</feature>
<protein>
    <submittedName>
        <fullName evidence="11">Uncharacterized protein</fullName>
    </submittedName>
</protein>
<dbReference type="InterPro" id="IPR058353">
    <property type="entry name" value="DUF8040"/>
</dbReference>
<comment type="cofactor">
    <cofactor evidence="1">
        <name>a divalent metal cation</name>
        <dbReference type="ChEBI" id="CHEBI:60240"/>
    </cofactor>
</comment>
<sequence length="446" mass="51034">MCMDRVIEHINYGVDEGNNSAYVDGGTAVSDNDDNDDDDSSDDDDDDDSSGDDDDDDENEDEANVIRRKYDDDILILSTAGALNLYYNAYIHKEPCLISYNTGMRWLHDILRGHGKRCVNMFRMDKDTLLGLCNDLETRYGLKPSRRMCVLEKVGMFLFTLAVGASNRHVQERFQHSGETVSRCMKEVLKALRLFAIDIIKPTDPDFTNTPIQIAMNPRFMPHFKNCIGAIDGTHVRATISPENQIPFFGRKGVPTQNIMAACSFDMQFTFVWAGWEGSAHDTRIFLEAIGSRSINFPKPPEGKYYLVDAGYPNEYGYLGPYRGERYHLQDFRRRGEPSGRREVFNRAHSSLRNVIERTFGVWKQRWRILQCMPAYPYKTQVAIVVASMALHNYIRRRSQDDVVFVEYDRNPDYIPDELLPDVVACGTGMSSRRNSRMDIVREGIA</sequence>
<accession>A0A6N2MW28</accession>
<proteinExistence type="inferred from homology"/>
<evidence type="ECO:0000313" key="11">
    <source>
        <dbReference type="EMBL" id="VFU56619.1"/>
    </source>
</evidence>
<feature type="domain" description="DDE Tnp4" evidence="9">
    <location>
        <begin position="231"/>
        <end position="393"/>
    </location>
</feature>
<evidence type="ECO:0000256" key="1">
    <source>
        <dbReference type="ARBA" id="ARBA00001968"/>
    </source>
</evidence>
<evidence type="ECO:0000256" key="2">
    <source>
        <dbReference type="ARBA" id="ARBA00004123"/>
    </source>
</evidence>
<keyword evidence="6" id="KW-0378">Hydrolase</keyword>
<evidence type="ECO:0000256" key="5">
    <source>
        <dbReference type="ARBA" id="ARBA00022723"/>
    </source>
</evidence>
<gene>
    <name evidence="11" type="ORF">SVIM_LOCUS406827</name>
</gene>
<dbReference type="InterPro" id="IPR027806">
    <property type="entry name" value="HARBI1_dom"/>
</dbReference>
<comment type="subcellular location">
    <subcellularLocation>
        <location evidence="2">Nucleus</location>
    </subcellularLocation>
</comment>
<dbReference type="GO" id="GO:0046872">
    <property type="term" value="F:metal ion binding"/>
    <property type="evidence" value="ECO:0007669"/>
    <property type="project" value="UniProtKB-KW"/>
</dbReference>
<dbReference type="AlphaFoldDB" id="A0A6N2MW28"/>
<keyword evidence="7" id="KW-0539">Nucleus</keyword>
<feature type="region of interest" description="Disordered" evidence="8">
    <location>
        <begin position="15"/>
        <end position="62"/>
    </location>
</feature>
<keyword evidence="4" id="KW-0540">Nuclease</keyword>
<keyword evidence="5" id="KW-0479">Metal-binding</keyword>
<evidence type="ECO:0000256" key="8">
    <source>
        <dbReference type="SAM" id="MobiDB-lite"/>
    </source>
</evidence>
<dbReference type="EMBL" id="CAADRP010001929">
    <property type="protein sequence ID" value="VFU56619.1"/>
    <property type="molecule type" value="Genomic_DNA"/>
</dbReference>
<evidence type="ECO:0000256" key="6">
    <source>
        <dbReference type="ARBA" id="ARBA00022801"/>
    </source>
</evidence>
<dbReference type="PANTHER" id="PTHR22930:SF221">
    <property type="entry name" value="NUCLEASE HARBI1"/>
    <property type="match status" value="1"/>
</dbReference>
<dbReference type="Pfam" id="PF26138">
    <property type="entry name" value="DUF8040"/>
    <property type="match status" value="1"/>
</dbReference>
<dbReference type="GO" id="GO:0004518">
    <property type="term" value="F:nuclease activity"/>
    <property type="evidence" value="ECO:0007669"/>
    <property type="project" value="UniProtKB-KW"/>
</dbReference>
<evidence type="ECO:0000259" key="10">
    <source>
        <dbReference type="Pfam" id="PF26138"/>
    </source>
</evidence>
<evidence type="ECO:0000256" key="7">
    <source>
        <dbReference type="ARBA" id="ARBA00023242"/>
    </source>
</evidence>
<dbReference type="PANTHER" id="PTHR22930">
    <property type="match status" value="1"/>
</dbReference>
<feature type="domain" description="DUF8040" evidence="10">
    <location>
        <begin position="99"/>
        <end position="192"/>
    </location>
</feature>
<dbReference type="Pfam" id="PF13359">
    <property type="entry name" value="DDE_Tnp_4"/>
    <property type="match status" value="1"/>
</dbReference>
<comment type="similarity">
    <text evidence="3">Belongs to the HARBI1 family.</text>
</comment>
<organism evidence="11">
    <name type="scientific">Salix viminalis</name>
    <name type="common">Common osier</name>
    <name type="synonym">Basket willow</name>
    <dbReference type="NCBI Taxonomy" id="40686"/>
    <lineage>
        <taxon>Eukaryota</taxon>
        <taxon>Viridiplantae</taxon>
        <taxon>Streptophyta</taxon>
        <taxon>Embryophyta</taxon>
        <taxon>Tracheophyta</taxon>
        <taxon>Spermatophyta</taxon>
        <taxon>Magnoliopsida</taxon>
        <taxon>eudicotyledons</taxon>
        <taxon>Gunneridae</taxon>
        <taxon>Pentapetalae</taxon>
        <taxon>rosids</taxon>
        <taxon>fabids</taxon>
        <taxon>Malpighiales</taxon>
        <taxon>Salicaceae</taxon>
        <taxon>Saliceae</taxon>
        <taxon>Salix</taxon>
    </lineage>
</organism>
<name>A0A6N2MW28_SALVM</name>
<dbReference type="GO" id="GO:0005634">
    <property type="term" value="C:nucleus"/>
    <property type="evidence" value="ECO:0007669"/>
    <property type="project" value="UniProtKB-SubCell"/>
</dbReference>
<dbReference type="GO" id="GO:0016787">
    <property type="term" value="F:hydrolase activity"/>
    <property type="evidence" value="ECO:0007669"/>
    <property type="project" value="UniProtKB-KW"/>
</dbReference>
<evidence type="ECO:0000259" key="9">
    <source>
        <dbReference type="Pfam" id="PF13359"/>
    </source>
</evidence>
<evidence type="ECO:0000256" key="4">
    <source>
        <dbReference type="ARBA" id="ARBA00022722"/>
    </source>
</evidence>
<evidence type="ECO:0000256" key="3">
    <source>
        <dbReference type="ARBA" id="ARBA00006958"/>
    </source>
</evidence>
<dbReference type="InterPro" id="IPR045249">
    <property type="entry name" value="HARBI1-like"/>
</dbReference>
<reference evidence="11" key="1">
    <citation type="submission" date="2019-03" db="EMBL/GenBank/DDBJ databases">
        <authorList>
            <person name="Mank J."/>
            <person name="Almeida P."/>
        </authorList>
    </citation>
    <scope>NUCLEOTIDE SEQUENCE</scope>
    <source>
        <strain evidence="11">78183</strain>
    </source>
</reference>